<keyword evidence="3" id="KW-0813">Transport</keyword>
<feature type="transmembrane region" description="Helical" evidence="1">
    <location>
        <begin position="159"/>
        <end position="180"/>
    </location>
</feature>
<organism evidence="3 4">
    <name type="scientific">Mucilaginibacter pankratovii</name>
    <dbReference type="NCBI Taxonomy" id="2772110"/>
    <lineage>
        <taxon>Bacteria</taxon>
        <taxon>Pseudomonadati</taxon>
        <taxon>Bacteroidota</taxon>
        <taxon>Sphingobacteriia</taxon>
        <taxon>Sphingobacteriales</taxon>
        <taxon>Sphingobacteriaceae</taxon>
        <taxon>Mucilaginibacter</taxon>
    </lineage>
</organism>
<proteinExistence type="predicted"/>
<keyword evidence="1" id="KW-0472">Membrane</keyword>
<dbReference type="SUPFAM" id="SSF81324">
    <property type="entry name" value="Voltage-gated potassium channels"/>
    <property type="match status" value="1"/>
</dbReference>
<keyword evidence="3" id="KW-0407">Ion channel</keyword>
<protein>
    <submittedName>
        <fullName evidence="3">Two pore domain potassium channel family protein</fullName>
    </submittedName>
</protein>
<dbReference type="InterPro" id="IPR013099">
    <property type="entry name" value="K_chnl_dom"/>
</dbReference>
<dbReference type="GO" id="GO:0034220">
    <property type="term" value="P:monoatomic ion transmembrane transport"/>
    <property type="evidence" value="ECO:0007669"/>
    <property type="project" value="UniProtKB-KW"/>
</dbReference>
<evidence type="ECO:0000313" key="4">
    <source>
        <dbReference type="Proteomes" id="UP000606600"/>
    </source>
</evidence>
<dbReference type="EMBL" id="JACWMY010000015">
    <property type="protein sequence ID" value="MBD1366991.1"/>
    <property type="molecule type" value="Genomic_DNA"/>
</dbReference>
<keyword evidence="1" id="KW-1133">Transmembrane helix</keyword>
<name>A0ABR7WXH7_9SPHI</name>
<dbReference type="Gene3D" id="1.10.287.70">
    <property type="match status" value="1"/>
</dbReference>
<keyword evidence="3" id="KW-0406">Ion transport</keyword>
<dbReference type="Pfam" id="PF07885">
    <property type="entry name" value="Ion_trans_2"/>
    <property type="match status" value="1"/>
</dbReference>
<evidence type="ECO:0000259" key="2">
    <source>
        <dbReference type="Pfam" id="PF07885"/>
    </source>
</evidence>
<reference evidence="3 4" key="1">
    <citation type="submission" date="2020-09" db="EMBL/GenBank/DDBJ databases">
        <title>Novel species of Mucilaginibacter isolated from a glacier on the Tibetan Plateau.</title>
        <authorList>
            <person name="Liu Q."/>
            <person name="Xin Y.-H."/>
        </authorList>
    </citation>
    <scope>NUCLEOTIDE SEQUENCE [LARGE SCALE GENOMIC DNA]</scope>
    <source>
        <strain evidence="3 4">ZT4R22</strain>
    </source>
</reference>
<keyword evidence="4" id="KW-1185">Reference proteome</keyword>
<sequence>MEIERAYLPVYLHIDRLILKELEVKEGEITFIGNFNYTDMYHSTPGKFQPTIYNYFFSLQTISKTVAKPIFFGQTRELFAYSNQDNPIDSKYLIPKSDTLKPTSIVLKDDQIENINNLIGYNQGLIINDSLKRMIYFSAVTISTIGYGDIVPIDDNLRLLVGFEAILGIVFIGLFINSFGEWLKAK</sequence>
<dbReference type="Proteomes" id="UP000606600">
    <property type="component" value="Unassembled WGS sequence"/>
</dbReference>
<accession>A0ABR7WXH7</accession>
<comment type="caution">
    <text evidence="3">The sequence shown here is derived from an EMBL/GenBank/DDBJ whole genome shotgun (WGS) entry which is preliminary data.</text>
</comment>
<gene>
    <name evidence="3" type="ORF">IDJ77_24485</name>
</gene>
<feature type="transmembrane region" description="Helical" evidence="1">
    <location>
        <begin position="134"/>
        <end position="153"/>
    </location>
</feature>
<feature type="domain" description="Potassium channel" evidence="2">
    <location>
        <begin position="130"/>
        <end position="184"/>
    </location>
</feature>
<evidence type="ECO:0000313" key="3">
    <source>
        <dbReference type="EMBL" id="MBD1366991.1"/>
    </source>
</evidence>
<keyword evidence="1" id="KW-0812">Transmembrane</keyword>
<evidence type="ECO:0000256" key="1">
    <source>
        <dbReference type="SAM" id="Phobius"/>
    </source>
</evidence>